<keyword evidence="2" id="KW-1133">Transmembrane helix</keyword>
<dbReference type="InterPro" id="IPR036938">
    <property type="entry name" value="PAP2/HPO_sf"/>
</dbReference>
<evidence type="ECO:0000256" key="2">
    <source>
        <dbReference type="SAM" id="Phobius"/>
    </source>
</evidence>
<dbReference type="Pfam" id="PF01569">
    <property type="entry name" value="PAP2"/>
    <property type="match status" value="1"/>
</dbReference>
<evidence type="ECO:0000313" key="4">
    <source>
        <dbReference type="EMBL" id="KNC72891.1"/>
    </source>
</evidence>
<keyword evidence="2" id="KW-0812">Transmembrane</keyword>
<dbReference type="EMBL" id="KQ246361">
    <property type="protein sequence ID" value="KNC72891.1"/>
    <property type="molecule type" value="Genomic_DNA"/>
</dbReference>
<accession>A0A0L0F8L2</accession>
<proteinExistence type="predicted"/>
<dbReference type="Proteomes" id="UP000054560">
    <property type="component" value="Unassembled WGS sequence"/>
</dbReference>
<gene>
    <name evidence="4" type="ORF">SARC_14549</name>
</gene>
<dbReference type="RefSeq" id="XP_014146793.1">
    <property type="nucleotide sequence ID" value="XM_014291318.1"/>
</dbReference>
<feature type="transmembrane region" description="Helical" evidence="2">
    <location>
        <begin position="33"/>
        <end position="56"/>
    </location>
</feature>
<sequence>MQHSYAPPTPGILIGLTRVTDYAHHPWDVVTGWFVGFLFAFLCFPRAAMLQPYLVAGLKRPSGKTQTVATSNPVPGTATAEGPTVFV</sequence>
<keyword evidence="5" id="KW-1185">Reference proteome</keyword>
<organism evidence="4 5">
    <name type="scientific">Sphaeroforma arctica JP610</name>
    <dbReference type="NCBI Taxonomy" id="667725"/>
    <lineage>
        <taxon>Eukaryota</taxon>
        <taxon>Ichthyosporea</taxon>
        <taxon>Ichthyophonida</taxon>
        <taxon>Sphaeroforma</taxon>
    </lineage>
</organism>
<evidence type="ECO:0000256" key="1">
    <source>
        <dbReference type="SAM" id="MobiDB-lite"/>
    </source>
</evidence>
<dbReference type="GeneID" id="25915053"/>
<feature type="region of interest" description="Disordered" evidence="1">
    <location>
        <begin position="65"/>
        <end position="87"/>
    </location>
</feature>
<reference evidence="4 5" key="1">
    <citation type="submission" date="2011-02" db="EMBL/GenBank/DDBJ databases">
        <title>The Genome Sequence of Sphaeroforma arctica JP610.</title>
        <authorList>
            <consortium name="The Broad Institute Genome Sequencing Platform"/>
            <person name="Russ C."/>
            <person name="Cuomo C."/>
            <person name="Young S.K."/>
            <person name="Zeng Q."/>
            <person name="Gargeya S."/>
            <person name="Alvarado L."/>
            <person name="Berlin A."/>
            <person name="Chapman S.B."/>
            <person name="Chen Z."/>
            <person name="Freedman E."/>
            <person name="Gellesch M."/>
            <person name="Goldberg J."/>
            <person name="Griggs A."/>
            <person name="Gujja S."/>
            <person name="Heilman E."/>
            <person name="Heiman D."/>
            <person name="Howarth C."/>
            <person name="Mehta T."/>
            <person name="Neiman D."/>
            <person name="Pearson M."/>
            <person name="Roberts A."/>
            <person name="Saif S."/>
            <person name="Shea T."/>
            <person name="Shenoy N."/>
            <person name="Sisk P."/>
            <person name="Stolte C."/>
            <person name="Sykes S."/>
            <person name="White J."/>
            <person name="Yandava C."/>
            <person name="Burger G."/>
            <person name="Gray M.W."/>
            <person name="Holland P.W.H."/>
            <person name="King N."/>
            <person name="Lang F.B.F."/>
            <person name="Roger A.J."/>
            <person name="Ruiz-Trillo I."/>
            <person name="Haas B."/>
            <person name="Nusbaum C."/>
            <person name="Birren B."/>
        </authorList>
    </citation>
    <scope>NUCLEOTIDE SEQUENCE [LARGE SCALE GENOMIC DNA]</scope>
    <source>
        <strain evidence="4 5">JP610</strain>
    </source>
</reference>
<feature type="compositionally biased region" description="Polar residues" evidence="1">
    <location>
        <begin position="65"/>
        <end position="74"/>
    </location>
</feature>
<dbReference type="OrthoDB" id="8907274at2759"/>
<dbReference type="AlphaFoldDB" id="A0A0L0F8L2"/>
<keyword evidence="2" id="KW-0472">Membrane</keyword>
<name>A0A0L0F8L2_9EUKA</name>
<feature type="domain" description="Phosphatidic acid phosphatase type 2/haloperoxidase" evidence="3">
    <location>
        <begin position="11"/>
        <end position="45"/>
    </location>
</feature>
<evidence type="ECO:0000259" key="3">
    <source>
        <dbReference type="Pfam" id="PF01569"/>
    </source>
</evidence>
<evidence type="ECO:0000313" key="5">
    <source>
        <dbReference type="Proteomes" id="UP000054560"/>
    </source>
</evidence>
<protein>
    <recommendedName>
        <fullName evidence="3">Phosphatidic acid phosphatase type 2/haloperoxidase domain-containing protein</fullName>
    </recommendedName>
</protein>
<dbReference type="SUPFAM" id="SSF48317">
    <property type="entry name" value="Acid phosphatase/Vanadium-dependent haloperoxidase"/>
    <property type="match status" value="1"/>
</dbReference>
<dbReference type="Gene3D" id="1.20.144.10">
    <property type="entry name" value="Phosphatidic acid phosphatase type 2/haloperoxidase"/>
    <property type="match status" value="1"/>
</dbReference>
<dbReference type="InterPro" id="IPR000326">
    <property type="entry name" value="PAP2/HPO"/>
</dbReference>